<keyword evidence="2" id="KW-1185">Reference proteome</keyword>
<dbReference type="EMBL" id="CP104205">
    <property type="protein sequence ID" value="UWX55107.1"/>
    <property type="molecule type" value="Genomic_DNA"/>
</dbReference>
<dbReference type="RefSeq" id="WP_260572959.1">
    <property type="nucleotide sequence ID" value="NZ_CP104205.1"/>
</dbReference>
<evidence type="ECO:0008006" key="3">
    <source>
        <dbReference type="Google" id="ProtNLM"/>
    </source>
</evidence>
<name>A0ABY5Y7W1_9FLAO</name>
<evidence type="ECO:0000313" key="2">
    <source>
        <dbReference type="Proteomes" id="UP001059209"/>
    </source>
</evidence>
<evidence type="ECO:0000313" key="1">
    <source>
        <dbReference type="EMBL" id="UWX55107.1"/>
    </source>
</evidence>
<proteinExistence type="predicted"/>
<accession>A0ABY5Y7W1</accession>
<protein>
    <recommendedName>
        <fullName evidence="3">Outer membrane protein beta-barrel family protein</fullName>
    </recommendedName>
</protein>
<gene>
    <name evidence="1" type="ORF">NYZ99_00165</name>
</gene>
<organism evidence="1 2">
    <name type="scientific">Maribacter litopenaei</name>
    <dbReference type="NCBI Taxonomy" id="2976127"/>
    <lineage>
        <taxon>Bacteria</taxon>
        <taxon>Pseudomonadati</taxon>
        <taxon>Bacteroidota</taxon>
        <taxon>Flavobacteriia</taxon>
        <taxon>Flavobacteriales</taxon>
        <taxon>Flavobacteriaceae</taxon>
        <taxon>Maribacter</taxon>
    </lineage>
</organism>
<dbReference type="Proteomes" id="UP001059209">
    <property type="component" value="Chromosome"/>
</dbReference>
<sequence>MSGANFRINASNVLWNLVEDDVDKSRYAGALNLRFGLFHEFLPNDKIRDGNNRRKYSVRIGFNYTFRELTGDISSPTNDIIRNQYLGTTDTSFSGIEPSFGFRLNNIIAEFSMPMIGGEGRNDIQGLTDTQFLFSIRFVGGFSIKLDDKTSDN</sequence>
<reference evidence="1" key="1">
    <citation type="submission" date="2022-09" db="EMBL/GenBank/DDBJ databases">
        <title>Maribacter litopenaei sp. nov., isolated from the intestinal tract of the Pacific White Shrimp, Litopenaeus vannamei.</title>
        <authorList>
            <person name="Kim S.Y."/>
            <person name="Hwang C.Y."/>
        </authorList>
    </citation>
    <scope>NUCLEOTIDE SEQUENCE</scope>
    <source>
        <strain evidence="1">HL-LV01</strain>
    </source>
</reference>